<accession>A0ACA9R2Q8</accession>
<name>A0ACA9R2Q8_9GLOM</name>
<proteinExistence type="predicted"/>
<protein>
    <submittedName>
        <fullName evidence="1">34372_t:CDS:1</fullName>
    </submittedName>
</protein>
<dbReference type="Proteomes" id="UP000789920">
    <property type="component" value="Unassembled WGS sequence"/>
</dbReference>
<gene>
    <name evidence="1" type="ORF">RPERSI_LOCUS16770</name>
</gene>
<dbReference type="EMBL" id="CAJVQC010041957">
    <property type="protein sequence ID" value="CAG8774164.1"/>
    <property type="molecule type" value="Genomic_DNA"/>
</dbReference>
<evidence type="ECO:0000313" key="1">
    <source>
        <dbReference type="EMBL" id="CAG8774164.1"/>
    </source>
</evidence>
<comment type="caution">
    <text evidence="1">The sequence shown here is derived from an EMBL/GenBank/DDBJ whole genome shotgun (WGS) entry which is preliminary data.</text>
</comment>
<evidence type="ECO:0000313" key="2">
    <source>
        <dbReference type="Proteomes" id="UP000789920"/>
    </source>
</evidence>
<organism evidence="1 2">
    <name type="scientific">Racocetra persica</name>
    <dbReference type="NCBI Taxonomy" id="160502"/>
    <lineage>
        <taxon>Eukaryota</taxon>
        <taxon>Fungi</taxon>
        <taxon>Fungi incertae sedis</taxon>
        <taxon>Mucoromycota</taxon>
        <taxon>Glomeromycotina</taxon>
        <taxon>Glomeromycetes</taxon>
        <taxon>Diversisporales</taxon>
        <taxon>Gigasporaceae</taxon>
        <taxon>Racocetra</taxon>
    </lineage>
</organism>
<feature type="non-terminal residue" evidence="1">
    <location>
        <position position="1"/>
    </location>
</feature>
<feature type="non-terminal residue" evidence="1">
    <location>
        <position position="92"/>
    </location>
</feature>
<sequence length="92" mass="10282">ERVEVGRAGVGKADGDGCDKVEELLQIREGVLKVDLEGCSLVKAVDKGNWKSTKRVKIYGLIVDMEKGVVEVPEEKIERVQEELKTVERLQM</sequence>
<reference evidence="1" key="1">
    <citation type="submission" date="2021-06" db="EMBL/GenBank/DDBJ databases">
        <authorList>
            <person name="Kallberg Y."/>
            <person name="Tangrot J."/>
            <person name="Rosling A."/>
        </authorList>
    </citation>
    <scope>NUCLEOTIDE SEQUENCE</scope>
    <source>
        <strain evidence="1">MA461A</strain>
    </source>
</reference>
<keyword evidence="2" id="KW-1185">Reference proteome</keyword>